<comment type="caution">
    <text evidence="2">The sequence shown here is derived from an EMBL/GenBank/DDBJ whole genome shotgun (WGS) entry which is preliminary data.</text>
</comment>
<dbReference type="EMBL" id="JH711574">
    <property type="protein sequence ID" value="EIW85368.1"/>
    <property type="molecule type" value="Genomic_DNA"/>
</dbReference>
<dbReference type="GeneID" id="19207303"/>
<sequence>MMSKRLLGAWGFFALCTLIAGIVALALSFVWRAPNLLLNLTLSTTDLNLGTILGVVLISTFVFSLGCIVSGNTSTLRLYLLNWVLLGNGSLILIIGTFFWIYTLHERNNYHAIFGNESDATKILIQDTLKCCGYFSATDELAIGGNICTSQGAAEALNNFCVTPITKFADETLNNIFSTIYGFMAIIIGFFLANMCVIKRRQEFQRFEKIDAKRGGTGFV</sequence>
<proteinExistence type="predicted"/>
<organism evidence="2 3">
    <name type="scientific">Coniophora puteana (strain RWD-64-598)</name>
    <name type="common">Brown rot fungus</name>
    <dbReference type="NCBI Taxonomy" id="741705"/>
    <lineage>
        <taxon>Eukaryota</taxon>
        <taxon>Fungi</taxon>
        <taxon>Dikarya</taxon>
        <taxon>Basidiomycota</taxon>
        <taxon>Agaricomycotina</taxon>
        <taxon>Agaricomycetes</taxon>
        <taxon>Agaricomycetidae</taxon>
        <taxon>Boletales</taxon>
        <taxon>Coniophorineae</taxon>
        <taxon>Coniophoraceae</taxon>
        <taxon>Coniophora</taxon>
    </lineage>
</organism>
<keyword evidence="1" id="KW-0812">Transmembrane</keyword>
<dbReference type="RefSeq" id="XP_007764111.1">
    <property type="nucleotide sequence ID" value="XM_007765921.1"/>
</dbReference>
<keyword evidence="3" id="KW-1185">Reference proteome</keyword>
<dbReference type="OMA" id="LGQCPLT"/>
<evidence type="ECO:0000313" key="2">
    <source>
        <dbReference type="EMBL" id="EIW85368.1"/>
    </source>
</evidence>
<gene>
    <name evidence="2" type="ORF">CONPUDRAFT_48881</name>
</gene>
<keyword evidence="1" id="KW-1133">Transmembrane helix</keyword>
<protein>
    <submittedName>
        <fullName evidence="2">Tetraspanin</fullName>
    </submittedName>
</protein>
<accession>A0A5M3N1W6</accession>
<feature type="transmembrane region" description="Helical" evidence="1">
    <location>
        <begin position="176"/>
        <end position="197"/>
    </location>
</feature>
<dbReference type="Proteomes" id="UP000053558">
    <property type="component" value="Unassembled WGS sequence"/>
</dbReference>
<feature type="transmembrane region" description="Helical" evidence="1">
    <location>
        <begin position="7"/>
        <end position="31"/>
    </location>
</feature>
<feature type="transmembrane region" description="Helical" evidence="1">
    <location>
        <begin position="51"/>
        <end position="71"/>
    </location>
</feature>
<dbReference type="AlphaFoldDB" id="A0A5M3N1W6"/>
<dbReference type="OrthoDB" id="2279611at2759"/>
<dbReference type="KEGG" id="cput:CONPUDRAFT_48881"/>
<evidence type="ECO:0000256" key="1">
    <source>
        <dbReference type="SAM" id="Phobius"/>
    </source>
</evidence>
<evidence type="ECO:0000313" key="3">
    <source>
        <dbReference type="Proteomes" id="UP000053558"/>
    </source>
</evidence>
<feature type="transmembrane region" description="Helical" evidence="1">
    <location>
        <begin position="78"/>
        <end position="102"/>
    </location>
</feature>
<keyword evidence="1" id="KW-0472">Membrane</keyword>
<reference evidence="3" key="1">
    <citation type="journal article" date="2012" name="Science">
        <title>The Paleozoic origin of enzymatic lignin decomposition reconstructed from 31 fungal genomes.</title>
        <authorList>
            <person name="Floudas D."/>
            <person name="Binder M."/>
            <person name="Riley R."/>
            <person name="Barry K."/>
            <person name="Blanchette R.A."/>
            <person name="Henrissat B."/>
            <person name="Martinez A.T."/>
            <person name="Otillar R."/>
            <person name="Spatafora J.W."/>
            <person name="Yadav J.S."/>
            <person name="Aerts A."/>
            <person name="Benoit I."/>
            <person name="Boyd A."/>
            <person name="Carlson A."/>
            <person name="Copeland A."/>
            <person name="Coutinho P.M."/>
            <person name="de Vries R.P."/>
            <person name="Ferreira P."/>
            <person name="Findley K."/>
            <person name="Foster B."/>
            <person name="Gaskell J."/>
            <person name="Glotzer D."/>
            <person name="Gorecki P."/>
            <person name="Heitman J."/>
            <person name="Hesse C."/>
            <person name="Hori C."/>
            <person name="Igarashi K."/>
            <person name="Jurgens J.A."/>
            <person name="Kallen N."/>
            <person name="Kersten P."/>
            <person name="Kohler A."/>
            <person name="Kuees U."/>
            <person name="Kumar T.K.A."/>
            <person name="Kuo A."/>
            <person name="LaButti K."/>
            <person name="Larrondo L.F."/>
            <person name="Lindquist E."/>
            <person name="Ling A."/>
            <person name="Lombard V."/>
            <person name="Lucas S."/>
            <person name="Lundell T."/>
            <person name="Martin R."/>
            <person name="McLaughlin D.J."/>
            <person name="Morgenstern I."/>
            <person name="Morin E."/>
            <person name="Murat C."/>
            <person name="Nagy L.G."/>
            <person name="Nolan M."/>
            <person name="Ohm R.A."/>
            <person name="Patyshakuliyeva A."/>
            <person name="Rokas A."/>
            <person name="Ruiz-Duenas F.J."/>
            <person name="Sabat G."/>
            <person name="Salamov A."/>
            <person name="Samejima M."/>
            <person name="Schmutz J."/>
            <person name="Slot J.C."/>
            <person name="St John F."/>
            <person name="Stenlid J."/>
            <person name="Sun H."/>
            <person name="Sun S."/>
            <person name="Syed K."/>
            <person name="Tsang A."/>
            <person name="Wiebenga A."/>
            <person name="Young D."/>
            <person name="Pisabarro A."/>
            <person name="Eastwood D.C."/>
            <person name="Martin F."/>
            <person name="Cullen D."/>
            <person name="Grigoriev I.V."/>
            <person name="Hibbett D.S."/>
        </authorList>
    </citation>
    <scope>NUCLEOTIDE SEQUENCE [LARGE SCALE GENOMIC DNA]</scope>
    <source>
        <strain evidence="3">RWD-64-598 SS2</strain>
    </source>
</reference>
<name>A0A5M3N1W6_CONPW</name>